<name>A0AA36CUX0_9BILA</name>
<feature type="transmembrane region" description="Helical" evidence="1">
    <location>
        <begin position="7"/>
        <end position="24"/>
    </location>
</feature>
<keyword evidence="1" id="KW-0812">Transmembrane</keyword>
<proteinExistence type="predicted"/>
<evidence type="ECO:0000313" key="2">
    <source>
        <dbReference type="EMBL" id="CAJ0575319.1"/>
    </source>
</evidence>
<feature type="transmembrane region" description="Helical" evidence="1">
    <location>
        <begin position="121"/>
        <end position="142"/>
    </location>
</feature>
<dbReference type="Proteomes" id="UP001177023">
    <property type="component" value="Unassembled WGS sequence"/>
</dbReference>
<keyword evidence="1" id="KW-1133">Transmembrane helix</keyword>
<accession>A0AA36CUX0</accession>
<reference evidence="2" key="1">
    <citation type="submission" date="2023-06" db="EMBL/GenBank/DDBJ databases">
        <authorList>
            <person name="Delattre M."/>
        </authorList>
    </citation>
    <scope>NUCLEOTIDE SEQUENCE</scope>
    <source>
        <strain evidence="2">AF72</strain>
    </source>
</reference>
<protein>
    <submittedName>
        <fullName evidence="2">Uncharacterized protein</fullName>
    </submittedName>
</protein>
<feature type="transmembrane region" description="Helical" evidence="1">
    <location>
        <begin position="44"/>
        <end position="67"/>
    </location>
</feature>
<evidence type="ECO:0000313" key="3">
    <source>
        <dbReference type="Proteomes" id="UP001177023"/>
    </source>
</evidence>
<keyword evidence="1" id="KW-0472">Membrane</keyword>
<keyword evidence="3" id="KW-1185">Reference proteome</keyword>
<gene>
    <name evidence="2" type="ORF">MSPICULIGERA_LOCUS13631</name>
</gene>
<evidence type="ECO:0000256" key="1">
    <source>
        <dbReference type="SAM" id="Phobius"/>
    </source>
</evidence>
<dbReference type="AlphaFoldDB" id="A0AA36CUX0"/>
<comment type="caution">
    <text evidence="2">The sequence shown here is derived from an EMBL/GenBank/DDBJ whole genome shotgun (WGS) entry which is preliminary data.</text>
</comment>
<feature type="non-terminal residue" evidence="2">
    <location>
        <position position="1"/>
    </location>
</feature>
<dbReference type="EMBL" id="CATQJA010002637">
    <property type="protein sequence ID" value="CAJ0575319.1"/>
    <property type="molecule type" value="Genomic_DNA"/>
</dbReference>
<sequence>MALLADYGATLFMISLAIGGYSSWGDMTPNLTRHCAIISSTSIAYSTFHFAFPVVAYGVSFISLLSVYAASSHVEGIAGDRLQKVRLMICICGISIALVSMPSIVMIGIKWNVWTVSDLVVALTYGMPGCLTIANTVINLVFRPDYRDILIHSFWCSSCGQRKPRISVTPYNSQHSHFHIPHTVMTTMK</sequence>
<feature type="transmembrane region" description="Helical" evidence="1">
    <location>
        <begin position="87"/>
        <end position="109"/>
    </location>
</feature>
<organism evidence="2 3">
    <name type="scientific">Mesorhabditis spiculigera</name>
    <dbReference type="NCBI Taxonomy" id="96644"/>
    <lineage>
        <taxon>Eukaryota</taxon>
        <taxon>Metazoa</taxon>
        <taxon>Ecdysozoa</taxon>
        <taxon>Nematoda</taxon>
        <taxon>Chromadorea</taxon>
        <taxon>Rhabditida</taxon>
        <taxon>Rhabditina</taxon>
        <taxon>Rhabditomorpha</taxon>
        <taxon>Rhabditoidea</taxon>
        <taxon>Rhabditidae</taxon>
        <taxon>Mesorhabditinae</taxon>
        <taxon>Mesorhabditis</taxon>
    </lineage>
</organism>